<dbReference type="InterPro" id="IPR036898">
    <property type="entry name" value="RNA_pol_Rpb7-like_N_sf"/>
</dbReference>
<dbReference type="AlphaFoldDB" id="A0A1J1IGD5"/>
<feature type="compositionally biased region" description="Polar residues" evidence="3">
    <location>
        <begin position="337"/>
        <end position="351"/>
    </location>
</feature>
<evidence type="ECO:0000313" key="5">
    <source>
        <dbReference type="Proteomes" id="UP000183832"/>
    </source>
</evidence>
<keyword evidence="2" id="KW-0804">Transcription</keyword>
<reference evidence="4 5" key="1">
    <citation type="submission" date="2015-04" db="EMBL/GenBank/DDBJ databases">
        <authorList>
            <person name="Syromyatnikov M.Y."/>
            <person name="Popov V.N."/>
        </authorList>
    </citation>
    <scope>NUCLEOTIDE SEQUENCE [LARGE SCALE GENOMIC DNA]</scope>
</reference>
<protein>
    <submittedName>
        <fullName evidence="4">CLUMA_CG012022, isoform A</fullName>
    </submittedName>
</protein>
<evidence type="ECO:0000256" key="2">
    <source>
        <dbReference type="ARBA" id="ARBA00023163"/>
    </source>
</evidence>
<dbReference type="GO" id="GO:0000428">
    <property type="term" value="C:DNA-directed RNA polymerase complex"/>
    <property type="evidence" value="ECO:0007669"/>
    <property type="project" value="UniProtKB-KW"/>
</dbReference>
<evidence type="ECO:0000256" key="3">
    <source>
        <dbReference type="SAM" id="MobiDB-lite"/>
    </source>
</evidence>
<dbReference type="STRING" id="568069.A0A1J1IGD5"/>
<dbReference type="Proteomes" id="UP000183832">
    <property type="component" value="Unassembled WGS sequence"/>
</dbReference>
<dbReference type="Gene3D" id="3.30.1490.120">
    <property type="entry name" value="RNA polymerase Rpb7-like, N-terminal domain"/>
    <property type="match status" value="1"/>
</dbReference>
<keyword evidence="1" id="KW-0240">DNA-directed RNA polymerase</keyword>
<gene>
    <name evidence="4" type="primary">putative GH13166</name>
    <name evidence="4" type="ORF">CLUMA_CG012022</name>
</gene>
<feature type="compositionally biased region" description="Basic residues" evidence="3">
    <location>
        <begin position="317"/>
        <end position="328"/>
    </location>
</feature>
<proteinExistence type="predicted"/>
<name>A0A1J1IGD5_9DIPT</name>
<evidence type="ECO:0000256" key="1">
    <source>
        <dbReference type="ARBA" id="ARBA00022478"/>
    </source>
</evidence>
<feature type="non-terminal residue" evidence="4">
    <location>
        <position position="1"/>
    </location>
</feature>
<evidence type="ECO:0000313" key="4">
    <source>
        <dbReference type="EMBL" id="CRK98834.1"/>
    </source>
</evidence>
<dbReference type="OrthoDB" id="10250504at2759"/>
<keyword evidence="5" id="KW-1185">Reference proteome</keyword>
<dbReference type="EMBL" id="CVRI01000048">
    <property type="protein sequence ID" value="CRK98834.1"/>
    <property type="molecule type" value="Genomic_DNA"/>
</dbReference>
<organism evidence="4 5">
    <name type="scientific">Clunio marinus</name>
    <dbReference type="NCBI Taxonomy" id="568069"/>
    <lineage>
        <taxon>Eukaryota</taxon>
        <taxon>Metazoa</taxon>
        <taxon>Ecdysozoa</taxon>
        <taxon>Arthropoda</taxon>
        <taxon>Hexapoda</taxon>
        <taxon>Insecta</taxon>
        <taxon>Pterygota</taxon>
        <taxon>Neoptera</taxon>
        <taxon>Endopterygota</taxon>
        <taxon>Diptera</taxon>
        <taxon>Nematocera</taxon>
        <taxon>Chironomoidea</taxon>
        <taxon>Chironomidae</taxon>
        <taxon>Clunio</taxon>
    </lineage>
</organism>
<sequence>KNHYIKYTRGELESYCNDPETCIKKVHSIEPITFSPIMIADFRSTINKLLSSRIGKYDAKLEGVVLDFRNTKILQATSAIRQDSAFSVINIETCFYIFSPRKGAIVTGTVKYINRMSMETIVSVIIYRVFNVKVTVKGRIKQEIDINQEIKIRVKDFHFDNVIPFIEGEVFKSEIVQLSQRKIFDDAIDSGISDGMGESSSQIEVSKELYEMEPAQLIRVKHLNELNDEVGNSSQKEVKKSRKRRISKDFNDSTTISPIKKIKTEPVTDDNNVDTIIKQEFDSEQTLSQILNESHNATESFINGLENNIMQTESSSKKKKKKDKKEKRRNREDDFETSIQMLLSSAPFTKE</sequence>
<feature type="region of interest" description="Disordered" evidence="3">
    <location>
        <begin position="304"/>
        <end position="351"/>
    </location>
</feature>
<accession>A0A1J1IGD5</accession>